<dbReference type="SUPFAM" id="SSF53098">
    <property type="entry name" value="Ribonuclease H-like"/>
    <property type="match status" value="1"/>
</dbReference>
<protein>
    <recommendedName>
        <fullName evidence="8">Integrase catalytic domain-containing protein</fullName>
    </recommendedName>
</protein>
<dbReference type="PROSITE" id="PS50994">
    <property type="entry name" value="INTEGRASE"/>
    <property type="match status" value="1"/>
</dbReference>
<dbReference type="InterPro" id="IPR043128">
    <property type="entry name" value="Rev_trsase/Diguanyl_cyclase"/>
</dbReference>
<evidence type="ECO:0000256" key="2">
    <source>
        <dbReference type="ARBA" id="ARBA00022695"/>
    </source>
</evidence>
<dbReference type="PANTHER" id="PTHR37984:SF5">
    <property type="entry name" value="PROTEIN NYNRIN-LIKE"/>
    <property type="match status" value="1"/>
</dbReference>
<dbReference type="GO" id="GO:0016787">
    <property type="term" value="F:hydrolase activity"/>
    <property type="evidence" value="ECO:0007669"/>
    <property type="project" value="UniProtKB-KW"/>
</dbReference>
<dbReference type="InterPro" id="IPR000477">
    <property type="entry name" value="RT_dom"/>
</dbReference>
<dbReference type="AlphaFoldDB" id="A0A9Q3PDV7"/>
<dbReference type="Proteomes" id="UP000765509">
    <property type="component" value="Unassembled WGS sequence"/>
</dbReference>
<accession>A0A9Q3PDV7</accession>
<dbReference type="InterPro" id="IPR043502">
    <property type="entry name" value="DNA/RNA_pol_sf"/>
</dbReference>
<dbReference type="CDD" id="cd01647">
    <property type="entry name" value="RT_LTR"/>
    <property type="match status" value="1"/>
</dbReference>
<dbReference type="Gene3D" id="3.30.420.10">
    <property type="entry name" value="Ribonuclease H-like superfamily/Ribonuclease H"/>
    <property type="match status" value="1"/>
</dbReference>
<gene>
    <name evidence="9" type="ORF">O181_096041</name>
</gene>
<dbReference type="Pfam" id="PF00665">
    <property type="entry name" value="rve"/>
    <property type="match status" value="1"/>
</dbReference>
<organism evidence="9 10">
    <name type="scientific">Austropuccinia psidii MF-1</name>
    <dbReference type="NCBI Taxonomy" id="1389203"/>
    <lineage>
        <taxon>Eukaryota</taxon>
        <taxon>Fungi</taxon>
        <taxon>Dikarya</taxon>
        <taxon>Basidiomycota</taxon>
        <taxon>Pucciniomycotina</taxon>
        <taxon>Pucciniomycetes</taxon>
        <taxon>Pucciniales</taxon>
        <taxon>Sphaerophragmiaceae</taxon>
        <taxon>Austropuccinia</taxon>
    </lineage>
</organism>
<dbReference type="GO" id="GO:0005634">
    <property type="term" value="C:nucleus"/>
    <property type="evidence" value="ECO:0007669"/>
    <property type="project" value="UniProtKB-ARBA"/>
</dbReference>
<dbReference type="InterPro" id="IPR001584">
    <property type="entry name" value="Integrase_cat-core"/>
</dbReference>
<dbReference type="InterPro" id="IPR036397">
    <property type="entry name" value="RNaseH_sf"/>
</dbReference>
<dbReference type="InterPro" id="IPR050951">
    <property type="entry name" value="Retrovirus_Pol_polyprotein"/>
</dbReference>
<comment type="caution">
    <text evidence="9">The sequence shown here is derived from an EMBL/GenBank/DDBJ whole genome shotgun (WGS) entry which is preliminary data.</text>
</comment>
<dbReference type="Pfam" id="PF17921">
    <property type="entry name" value="Integrase_H2C2"/>
    <property type="match status" value="1"/>
</dbReference>
<dbReference type="InterPro" id="IPR041588">
    <property type="entry name" value="Integrase_H2C2"/>
</dbReference>
<evidence type="ECO:0000313" key="9">
    <source>
        <dbReference type="EMBL" id="MBW0556326.1"/>
    </source>
</evidence>
<keyword evidence="6" id="KW-0694">RNA-binding</keyword>
<dbReference type="Pfam" id="PF00078">
    <property type="entry name" value="RVT_1"/>
    <property type="match status" value="1"/>
</dbReference>
<keyword evidence="7" id="KW-0695">RNA-directed DNA polymerase</keyword>
<evidence type="ECO:0000256" key="5">
    <source>
        <dbReference type="ARBA" id="ARBA00022801"/>
    </source>
</evidence>
<keyword evidence="5" id="KW-0378">Hydrolase</keyword>
<reference evidence="9" key="1">
    <citation type="submission" date="2021-03" db="EMBL/GenBank/DDBJ databases">
        <title>Draft genome sequence of rust myrtle Austropuccinia psidii MF-1, a brazilian biotype.</title>
        <authorList>
            <person name="Quecine M.C."/>
            <person name="Pachon D.M.R."/>
            <person name="Bonatelli M.L."/>
            <person name="Correr F.H."/>
            <person name="Franceschini L.M."/>
            <person name="Leite T.F."/>
            <person name="Margarido G.R.A."/>
            <person name="Almeida C.A."/>
            <person name="Ferrarezi J.A."/>
            <person name="Labate C.A."/>
        </authorList>
    </citation>
    <scope>NUCLEOTIDE SEQUENCE</scope>
    <source>
        <strain evidence="9">MF-1</strain>
    </source>
</reference>
<dbReference type="InterPro" id="IPR041373">
    <property type="entry name" value="RT_RNaseH"/>
</dbReference>
<feature type="domain" description="Integrase catalytic" evidence="8">
    <location>
        <begin position="958"/>
        <end position="1076"/>
    </location>
</feature>
<dbReference type="GO" id="GO:0003723">
    <property type="term" value="F:RNA binding"/>
    <property type="evidence" value="ECO:0007669"/>
    <property type="project" value="UniProtKB-KW"/>
</dbReference>
<name>A0A9Q3PDV7_9BASI</name>
<evidence type="ECO:0000256" key="1">
    <source>
        <dbReference type="ARBA" id="ARBA00022679"/>
    </source>
</evidence>
<dbReference type="EMBL" id="AVOT02063723">
    <property type="protein sequence ID" value="MBW0556326.1"/>
    <property type="molecule type" value="Genomic_DNA"/>
</dbReference>
<evidence type="ECO:0000259" key="8">
    <source>
        <dbReference type="PROSITE" id="PS50994"/>
    </source>
</evidence>
<dbReference type="Gene3D" id="1.10.340.70">
    <property type="match status" value="1"/>
</dbReference>
<sequence length="1076" mass="123327">MSDTMINMKILRKCGGELEHAIKRRCVEPCSTEDYINAMEDIITRTRIGKTWTRIPMESKMIPKIPREDKRPERPVLKCHNCGITSHLASTCTKKAKINEVQFIEEIQCTEEKEESDQDSAVSEDTPVEDYPIENITAFFEVTEVHTHLPQYSEDCCNLINIQDARMCKTKPARGKGYTAGASCITSVLMSDIEAKVNLDTGAFCTCVGKDYLQIILPEWKNHLLPIEGVQFSSASNNMYPLGILDTNLVFPHPAGSVRMKTEIVVMDNCTSQHIILGNDYLNIYGIDINNHKDRYFTIGDNKRQKFAFSNMPKQISVVSSLRILYTYNNAFASDNEPLGAIRGHEVDITLNIDRPYPPVLRRPAYPASPRAREALEKHIQELIQFGVLRKVGHNEEVEVTMPVNIAWHNYKSRMVGDFRALNTYTVPDRYPIPRIQETLTQLSKAKYITSMDALKGFHQNVLTPKAKKLLRIITHCGIYEYLRMPFGIKNAPSHYQRMMNTIFPTELSEGWLIIYIDYIIICSDSWSLHLERLARVLHKASEVNIKISLKKCNFFFEELKALRHVVSGLSLGIDKNKVAVVLLKPIPQNKREMMCFLGFASYYRQHLKDFAILAKSLYRICDQQSVFEMTQERIKAYEKIRKALTEATLLLMSYWNICFKLYIDACGDGSGAALHQVQIIDEKPTEGPVCYISRQIKLTEARYGASQMECLCLVWALLKLHYYLDGSVFEVITDSNAVKSLVNMKTPNGHMLRWQIAIKEYRGNMTIVHKAGNIHKNSDGISRWALANTPDNPAYVPLEAESQIPIEGINITDIGTEFFEEVRESYKQDKNCHILTSLLDKDCKDTSLVNALDEVWRNSYSEGIFHLFDGIIYHRTKHSCVMTLCSRFLINTILHECHDSIYSGHLSEDRTLEKVKNCAWWPSWRKETIEYCHTCDRCQKANRSTGKKFGLMIHIQEPKSPWEVVHMDWVTALPPSGDKCYNAFLVIVDRYSKTPIFLPCHKDDTAMDTALLLWSRVISHTGLFKNIISDRDPKFTSALWTNLHRLFGTKLSFSTAYHPQTDGLAERMIQTLEDM</sequence>
<dbReference type="OrthoDB" id="2595244at2759"/>
<keyword evidence="3" id="KW-0540">Nuclease</keyword>
<keyword evidence="2" id="KW-0548">Nucleotidyltransferase</keyword>
<dbReference type="CDD" id="cd09274">
    <property type="entry name" value="RNase_HI_RT_Ty3"/>
    <property type="match status" value="1"/>
</dbReference>
<evidence type="ECO:0000256" key="3">
    <source>
        <dbReference type="ARBA" id="ARBA00022722"/>
    </source>
</evidence>
<dbReference type="GO" id="GO:0003964">
    <property type="term" value="F:RNA-directed DNA polymerase activity"/>
    <property type="evidence" value="ECO:0007669"/>
    <property type="project" value="UniProtKB-KW"/>
</dbReference>
<keyword evidence="4" id="KW-0255">Endonuclease</keyword>
<dbReference type="GO" id="GO:0015074">
    <property type="term" value="P:DNA integration"/>
    <property type="evidence" value="ECO:0007669"/>
    <property type="project" value="InterPro"/>
</dbReference>
<keyword evidence="10" id="KW-1185">Reference proteome</keyword>
<dbReference type="PANTHER" id="PTHR37984">
    <property type="entry name" value="PROTEIN CBG26694"/>
    <property type="match status" value="1"/>
</dbReference>
<dbReference type="Gene3D" id="3.10.10.10">
    <property type="entry name" value="HIV Type 1 Reverse Transcriptase, subunit A, domain 1"/>
    <property type="match status" value="1"/>
</dbReference>
<dbReference type="InterPro" id="IPR012337">
    <property type="entry name" value="RNaseH-like_sf"/>
</dbReference>
<dbReference type="Gene3D" id="3.30.70.270">
    <property type="match status" value="2"/>
</dbReference>
<feature type="non-terminal residue" evidence="9">
    <location>
        <position position="1076"/>
    </location>
</feature>
<dbReference type="GO" id="GO:0004519">
    <property type="term" value="F:endonuclease activity"/>
    <property type="evidence" value="ECO:0007669"/>
    <property type="project" value="UniProtKB-KW"/>
</dbReference>
<proteinExistence type="predicted"/>
<evidence type="ECO:0000256" key="7">
    <source>
        <dbReference type="ARBA" id="ARBA00022918"/>
    </source>
</evidence>
<evidence type="ECO:0000313" key="10">
    <source>
        <dbReference type="Proteomes" id="UP000765509"/>
    </source>
</evidence>
<keyword evidence="1" id="KW-0808">Transferase</keyword>
<dbReference type="SUPFAM" id="SSF56672">
    <property type="entry name" value="DNA/RNA polymerases"/>
    <property type="match status" value="1"/>
</dbReference>
<dbReference type="Pfam" id="PF17917">
    <property type="entry name" value="RT_RNaseH"/>
    <property type="match status" value="1"/>
</dbReference>
<evidence type="ECO:0000256" key="6">
    <source>
        <dbReference type="ARBA" id="ARBA00022884"/>
    </source>
</evidence>
<evidence type="ECO:0000256" key="4">
    <source>
        <dbReference type="ARBA" id="ARBA00022759"/>
    </source>
</evidence>